<protein>
    <recommendedName>
        <fullName evidence="3">Butirosin biosynthesis protein H N-terminal domain-containing protein</fullName>
    </recommendedName>
</protein>
<dbReference type="Proteomes" id="UP001469365">
    <property type="component" value="Unassembled WGS sequence"/>
</dbReference>
<keyword evidence="2" id="KW-1185">Reference proteome</keyword>
<accession>A0ABU9DEA3</accession>
<evidence type="ECO:0000313" key="2">
    <source>
        <dbReference type="Proteomes" id="UP001469365"/>
    </source>
</evidence>
<evidence type="ECO:0000313" key="1">
    <source>
        <dbReference type="EMBL" id="MEK8127209.1"/>
    </source>
</evidence>
<proteinExistence type="predicted"/>
<organism evidence="1 2">
    <name type="scientific">Paenibacillus filicis</name>
    <dbReference type="NCBI Taxonomy" id="669464"/>
    <lineage>
        <taxon>Bacteria</taxon>
        <taxon>Bacillati</taxon>
        <taxon>Bacillota</taxon>
        <taxon>Bacilli</taxon>
        <taxon>Bacillales</taxon>
        <taxon>Paenibacillaceae</taxon>
        <taxon>Paenibacillus</taxon>
    </lineage>
</organism>
<comment type="caution">
    <text evidence="1">The sequence shown here is derived from an EMBL/GenBank/DDBJ whole genome shotgun (WGS) entry which is preliminary data.</text>
</comment>
<reference evidence="1 2" key="1">
    <citation type="submission" date="2024-04" db="EMBL/GenBank/DDBJ databases">
        <title>draft genome sequnece of Paenibacillus filicis.</title>
        <authorList>
            <person name="Kim D.-U."/>
        </authorList>
    </citation>
    <scope>NUCLEOTIDE SEQUENCE [LARGE SCALE GENOMIC DNA]</scope>
    <source>
        <strain evidence="1 2">KACC14197</strain>
    </source>
</reference>
<gene>
    <name evidence="1" type="ORF">WMW72_04710</name>
</gene>
<sequence length="361" mass="41801">MKLPIEKPLFSTFAHHTAILATLAPRSGWKPWFFRNYLQLMGFMNADGYMTMDTYSCIYTLSSCPWVTLDSISRPQIKQQGELIGMLQEHVDQGNYIYVGIDGYFISAYSAYGNFHMPHPILIYGYDAEKQIFYAADFFTDMGFSFAEVGWGELQLAFNRLGDEEPFGYTINVLSMKEHAEAYTDSSTELREISQILRDYVSARITADYKLNVQIPLNSSSSMTTGEHWINSHPDEVWFGMDVYDRFLRDLQWFQEGLRYIDYRNFSTLLHHKKLLSALYQHLHEERFIEQDLDVTSQLKQIEKHALLARNAIIKYVIGGTTEKPLITQATGHLRELAAQEKTLLPRLVHQLDHSLYANKN</sequence>
<evidence type="ECO:0008006" key="3">
    <source>
        <dbReference type="Google" id="ProtNLM"/>
    </source>
</evidence>
<dbReference type="EMBL" id="JBBPCC010000002">
    <property type="protein sequence ID" value="MEK8127209.1"/>
    <property type="molecule type" value="Genomic_DNA"/>
</dbReference>
<dbReference type="RefSeq" id="WP_341414265.1">
    <property type="nucleotide sequence ID" value="NZ_JBBPCC010000002.1"/>
</dbReference>
<name>A0ABU9DEA3_9BACL</name>